<dbReference type="Proteomes" id="UP000217790">
    <property type="component" value="Unassembled WGS sequence"/>
</dbReference>
<reference evidence="2" key="1">
    <citation type="journal article" date="2017" name="Nat. Ecol. Evol.">
        <title>Genome expansion and lineage-specific genetic innovations in the forest pathogenic fungi Armillaria.</title>
        <authorList>
            <person name="Sipos G."/>
            <person name="Prasanna A.N."/>
            <person name="Walter M.C."/>
            <person name="O'Connor E."/>
            <person name="Balint B."/>
            <person name="Krizsan K."/>
            <person name="Kiss B."/>
            <person name="Hess J."/>
            <person name="Varga T."/>
            <person name="Slot J."/>
            <person name="Riley R."/>
            <person name="Boka B."/>
            <person name="Rigling D."/>
            <person name="Barry K."/>
            <person name="Lee J."/>
            <person name="Mihaltcheva S."/>
            <person name="LaButti K."/>
            <person name="Lipzen A."/>
            <person name="Waldron R."/>
            <person name="Moloney N.M."/>
            <person name="Sperisen C."/>
            <person name="Kredics L."/>
            <person name="Vagvoelgyi C."/>
            <person name="Patrignani A."/>
            <person name="Fitzpatrick D."/>
            <person name="Nagy I."/>
            <person name="Doyle S."/>
            <person name="Anderson J.B."/>
            <person name="Grigoriev I.V."/>
            <person name="Gueldener U."/>
            <person name="Muensterkoetter M."/>
            <person name="Nagy L.G."/>
        </authorList>
    </citation>
    <scope>NUCLEOTIDE SEQUENCE [LARGE SCALE GENOMIC DNA]</scope>
    <source>
        <strain evidence="2">Ar21-2</strain>
    </source>
</reference>
<dbReference type="InParanoid" id="A0A2H3EAB0"/>
<keyword evidence="2" id="KW-1185">Reference proteome</keyword>
<evidence type="ECO:0000313" key="2">
    <source>
        <dbReference type="Proteomes" id="UP000217790"/>
    </source>
</evidence>
<evidence type="ECO:0000313" key="1">
    <source>
        <dbReference type="EMBL" id="PBK98307.1"/>
    </source>
</evidence>
<sequence length="160" mass="18035">MCIAVLLSRMEGGKPSPVLQERRTQLSGSSFAFSITFVISTTDCRRELFADAKLFSSIHESQRGLKRPEHQPVRNECDRKCNYSYNYDAASHRSLDLILPWHLGTPVRHRCLSTHSPAHTRAIDRLAIVLTGFCSTVSFSQCATSKHTKNHEKLHTSGDH</sequence>
<name>A0A2H3EAB0_ARMGA</name>
<accession>A0A2H3EAB0</accession>
<proteinExistence type="predicted"/>
<dbReference type="EMBL" id="KZ293648">
    <property type="protein sequence ID" value="PBK98307.1"/>
    <property type="molecule type" value="Genomic_DNA"/>
</dbReference>
<protein>
    <submittedName>
        <fullName evidence="1">Uncharacterized protein</fullName>
    </submittedName>
</protein>
<gene>
    <name evidence="1" type="ORF">ARMGADRAFT_573401</name>
</gene>
<organism evidence="1 2">
    <name type="scientific">Armillaria gallica</name>
    <name type="common">Bulbous honey fungus</name>
    <name type="synonym">Armillaria bulbosa</name>
    <dbReference type="NCBI Taxonomy" id="47427"/>
    <lineage>
        <taxon>Eukaryota</taxon>
        <taxon>Fungi</taxon>
        <taxon>Dikarya</taxon>
        <taxon>Basidiomycota</taxon>
        <taxon>Agaricomycotina</taxon>
        <taxon>Agaricomycetes</taxon>
        <taxon>Agaricomycetidae</taxon>
        <taxon>Agaricales</taxon>
        <taxon>Marasmiineae</taxon>
        <taxon>Physalacriaceae</taxon>
        <taxon>Armillaria</taxon>
    </lineage>
</organism>
<dbReference type="AlphaFoldDB" id="A0A2H3EAB0"/>